<evidence type="ECO:0000256" key="1">
    <source>
        <dbReference type="SAM" id="MobiDB-lite"/>
    </source>
</evidence>
<proteinExistence type="predicted"/>
<gene>
    <name evidence="2" type="ORF">LCGC14_1911750</name>
</gene>
<comment type="caution">
    <text evidence="2">The sequence shown here is derived from an EMBL/GenBank/DDBJ whole genome shotgun (WGS) entry which is preliminary data.</text>
</comment>
<name>A0A0F9GGL6_9ZZZZ</name>
<feature type="non-terminal residue" evidence="2">
    <location>
        <position position="1"/>
    </location>
</feature>
<sequence length="106" mass="12604">KLLSEKEEKKEEKTEESKETVVEEKAEEKPVEESKELSEVKQELNKLREEFEKDWSITRISCNFWICCRPGSICVFRASNKGRKTIYVNIIFSWICSNLYRYNLCA</sequence>
<accession>A0A0F9GGL6</accession>
<feature type="region of interest" description="Disordered" evidence="1">
    <location>
        <begin position="1"/>
        <end position="34"/>
    </location>
</feature>
<protein>
    <submittedName>
        <fullName evidence="2">Uncharacterized protein</fullName>
    </submittedName>
</protein>
<evidence type="ECO:0000313" key="2">
    <source>
        <dbReference type="EMBL" id="KKL89731.1"/>
    </source>
</evidence>
<dbReference type="EMBL" id="LAZR01020205">
    <property type="protein sequence ID" value="KKL89731.1"/>
    <property type="molecule type" value="Genomic_DNA"/>
</dbReference>
<organism evidence="2">
    <name type="scientific">marine sediment metagenome</name>
    <dbReference type="NCBI Taxonomy" id="412755"/>
    <lineage>
        <taxon>unclassified sequences</taxon>
        <taxon>metagenomes</taxon>
        <taxon>ecological metagenomes</taxon>
    </lineage>
</organism>
<dbReference type="AlphaFoldDB" id="A0A0F9GGL6"/>
<reference evidence="2" key="1">
    <citation type="journal article" date="2015" name="Nature">
        <title>Complex archaea that bridge the gap between prokaryotes and eukaryotes.</title>
        <authorList>
            <person name="Spang A."/>
            <person name="Saw J.H."/>
            <person name="Jorgensen S.L."/>
            <person name="Zaremba-Niedzwiedzka K."/>
            <person name="Martijn J."/>
            <person name="Lind A.E."/>
            <person name="van Eijk R."/>
            <person name="Schleper C."/>
            <person name="Guy L."/>
            <person name="Ettema T.J."/>
        </authorList>
    </citation>
    <scope>NUCLEOTIDE SEQUENCE</scope>
</reference>